<keyword evidence="3" id="KW-1185">Reference proteome</keyword>
<organism evidence="2 3">
    <name type="scientific">Solirubrobacter phytolaccae</name>
    <dbReference type="NCBI Taxonomy" id="1404360"/>
    <lineage>
        <taxon>Bacteria</taxon>
        <taxon>Bacillati</taxon>
        <taxon>Actinomycetota</taxon>
        <taxon>Thermoleophilia</taxon>
        <taxon>Solirubrobacterales</taxon>
        <taxon>Solirubrobacteraceae</taxon>
        <taxon>Solirubrobacter</taxon>
    </lineage>
</organism>
<accession>A0A9X3NFB8</accession>
<feature type="signal peptide" evidence="1">
    <location>
        <begin position="1"/>
        <end position="19"/>
    </location>
</feature>
<dbReference type="Gene3D" id="2.160.20.160">
    <property type="match status" value="1"/>
</dbReference>
<dbReference type="SUPFAM" id="SSF51120">
    <property type="entry name" value="beta-Roll"/>
    <property type="match status" value="1"/>
</dbReference>
<dbReference type="InterPro" id="IPR001343">
    <property type="entry name" value="Hemolysn_Ca-bd"/>
</dbReference>
<comment type="caution">
    <text evidence="2">The sequence shown here is derived from an EMBL/GenBank/DDBJ whole genome shotgun (WGS) entry which is preliminary data.</text>
</comment>
<dbReference type="AlphaFoldDB" id="A0A9X3NFB8"/>
<dbReference type="Proteomes" id="UP001147653">
    <property type="component" value="Unassembled WGS sequence"/>
</dbReference>
<gene>
    <name evidence="2" type="ORF">OJ997_26800</name>
</gene>
<dbReference type="Pfam" id="PF00353">
    <property type="entry name" value="HemolysinCabind"/>
    <property type="match status" value="1"/>
</dbReference>
<name>A0A9X3NFB8_9ACTN</name>
<evidence type="ECO:0000313" key="2">
    <source>
        <dbReference type="EMBL" id="MDA0183945.1"/>
    </source>
</evidence>
<evidence type="ECO:0000313" key="3">
    <source>
        <dbReference type="Proteomes" id="UP001147653"/>
    </source>
</evidence>
<evidence type="ECO:0008006" key="4">
    <source>
        <dbReference type="Google" id="ProtNLM"/>
    </source>
</evidence>
<evidence type="ECO:0000256" key="1">
    <source>
        <dbReference type="SAM" id="SignalP"/>
    </source>
</evidence>
<dbReference type="InterPro" id="IPR011049">
    <property type="entry name" value="Serralysin-like_metalloprot_C"/>
</dbReference>
<dbReference type="PRINTS" id="PR00313">
    <property type="entry name" value="CABNDNGRPT"/>
</dbReference>
<protein>
    <recommendedName>
        <fullName evidence="4">Alkaline phosphatase</fullName>
    </recommendedName>
</protein>
<dbReference type="GO" id="GO:0005509">
    <property type="term" value="F:calcium ion binding"/>
    <property type="evidence" value="ECO:0007669"/>
    <property type="project" value="InterPro"/>
</dbReference>
<reference evidence="2" key="1">
    <citation type="submission" date="2022-10" db="EMBL/GenBank/DDBJ databases">
        <title>The WGS of Solirubrobacter phytolaccae KCTC 29190.</title>
        <authorList>
            <person name="Jiang Z."/>
        </authorList>
    </citation>
    <scope>NUCLEOTIDE SEQUENCE</scope>
    <source>
        <strain evidence="2">KCTC 29190</strain>
    </source>
</reference>
<dbReference type="EMBL" id="JAPDDP010000064">
    <property type="protein sequence ID" value="MDA0183945.1"/>
    <property type="molecule type" value="Genomic_DNA"/>
</dbReference>
<keyword evidence="1" id="KW-0732">Signal</keyword>
<sequence>MLGGLLLAAALLVVAPAAAGAHSLIRVLGSEAVYLSQDATSLNTLTVRATGGDIEFLDPTVDGGTDVGTCRPGDITGEPNFWVIQAFCPSGGITRVRVDLGDREDTATITPGLPAIVLGGAGADVITTGDLVDSVDGGDGNDRLATGGGNDVVTAGLGTDDVDAGPGDDSVVVRDGLADSVRCGDGSDRVDADELDVVAGDCETVTRTKTAPPPDTVGIQADKTPPKVDASAVTLQKLGKRAVVRVAATSSERGTIGASGFLDAGDISLPLDNASARINVAGGGAELAIKLTGRALREAKKALKRKRRVTVRLSVVATDAAGNSAARNAPRIRLRA</sequence>
<proteinExistence type="predicted"/>
<dbReference type="RefSeq" id="WP_270028359.1">
    <property type="nucleotide sequence ID" value="NZ_JAPDDP010000064.1"/>
</dbReference>
<feature type="chain" id="PRO_5040794681" description="Alkaline phosphatase" evidence="1">
    <location>
        <begin position="20"/>
        <end position="336"/>
    </location>
</feature>